<organism evidence="1">
    <name type="scientific">Mycobacterium leprae</name>
    <dbReference type="NCBI Taxonomy" id="1769"/>
    <lineage>
        <taxon>Bacteria</taxon>
        <taxon>Bacillati</taxon>
        <taxon>Actinomycetota</taxon>
        <taxon>Actinomycetes</taxon>
        <taxon>Mycobacteriales</taxon>
        <taxon>Mycobacteriaceae</taxon>
        <taxon>Mycobacterium</taxon>
    </lineage>
</organism>
<accession>O33079</accession>
<dbReference type="EMBL" id="Y14967">
    <property type="protein sequence ID" value="CAA75196.1"/>
    <property type="molecule type" value="Genomic_DNA"/>
</dbReference>
<dbReference type="AlphaFoldDB" id="O33079"/>
<reference evidence="1" key="1">
    <citation type="journal article" date="1993" name="Mol. Microbiol.">
        <title>Use of an ordered cosmid library to deduce the genomic organization of Mycobacterium leprae.</title>
        <authorList>
            <person name="Eiglmeier K."/>
            <person name="Honore N."/>
            <person name="Woods S.A."/>
            <person name="Caudron B."/>
            <person name="Cole S.T."/>
        </authorList>
    </citation>
    <scope>NUCLEOTIDE SEQUENCE</scope>
</reference>
<dbReference type="PIR" id="T10027">
    <property type="entry name" value="T10027"/>
</dbReference>
<reference evidence="1" key="2">
    <citation type="submission" date="1997-08" db="EMBL/GenBank/DDBJ databases">
        <authorList>
            <person name="Eiglmeier K."/>
            <person name="Garnier T."/>
            <person name="De Rossi E."/>
            <person name="Fsihi H."/>
            <person name="Cole S.T."/>
        </authorList>
    </citation>
    <scope>NUCLEOTIDE SEQUENCE</scope>
</reference>
<evidence type="ECO:0000313" key="1">
    <source>
        <dbReference type="EMBL" id="CAA75196.1"/>
    </source>
</evidence>
<sequence>MNYSKLPDGHGARSEIQHTIRLPNHRFCFRTTASAFSRQCNHPNWLPRPKSTRCRTLIKGSDSQPYNIYIEVMNSFKGRCRPGPHAAHDVLPGGPSDDMASFSTGVELDKCRVWCVGFAGGIGCRDEADAVQWRWIRRCATIEAESVRPLLAS</sequence>
<name>O33079_MYCLR</name>
<protein>
    <submittedName>
        <fullName evidence="1">Uncharacterized protein MLCB628.07</fullName>
    </submittedName>
</protein>
<proteinExistence type="predicted"/>
<gene>
    <name evidence="1" type="primary">MLCB628.07</name>
</gene>